<name>A0A820ML44_9BILA</name>
<protein>
    <submittedName>
        <fullName evidence="1">Uncharacterized protein</fullName>
    </submittedName>
</protein>
<gene>
    <name evidence="1" type="ORF">JBS370_LOCUS42689</name>
</gene>
<dbReference type="AlphaFoldDB" id="A0A820ML44"/>
<sequence length="26" mass="2904">MTAARIAWDPPDLSGCNSFKGYQVYL</sequence>
<comment type="caution">
    <text evidence="1">The sequence shown here is derived from an EMBL/GenBank/DDBJ whole genome shotgun (WGS) entry which is preliminary data.</text>
</comment>
<reference evidence="1" key="1">
    <citation type="submission" date="2021-02" db="EMBL/GenBank/DDBJ databases">
        <authorList>
            <person name="Nowell W R."/>
        </authorList>
    </citation>
    <scope>NUCLEOTIDE SEQUENCE</scope>
</reference>
<accession>A0A820ML44</accession>
<proteinExistence type="predicted"/>
<dbReference type="EMBL" id="CAJOBD010058818">
    <property type="protein sequence ID" value="CAF4375930.1"/>
    <property type="molecule type" value="Genomic_DNA"/>
</dbReference>
<organism evidence="1 2">
    <name type="scientific">Rotaria sordida</name>
    <dbReference type="NCBI Taxonomy" id="392033"/>
    <lineage>
        <taxon>Eukaryota</taxon>
        <taxon>Metazoa</taxon>
        <taxon>Spiralia</taxon>
        <taxon>Gnathifera</taxon>
        <taxon>Rotifera</taxon>
        <taxon>Eurotatoria</taxon>
        <taxon>Bdelloidea</taxon>
        <taxon>Philodinida</taxon>
        <taxon>Philodinidae</taxon>
        <taxon>Rotaria</taxon>
    </lineage>
</organism>
<feature type="non-terminal residue" evidence="1">
    <location>
        <position position="1"/>
    </location>
</feature>
<evidence type="ECO:0000313" key="2">
    <source>
        <dbReference type="Proteomes" id="UP000663836"/>
    </source>
</evidence>
<feature type="non-terminal residue" evidence="1">
    <location>
        <position position="26"/>
    </location>
</feature>
<evidence type="ECO:0000313" key="1">
    <source>
        <dbReference type="EMBL" id="CAF4375930.1"/>
    </source>
</evidence>
<dbReference type="Proteomes" id="UP000663836">
    <property type="component" value="Unassembled WGS sequence"/>
</dbReference>